<protein>
    <submittedName>
        <fullName evidence="2">Uncharacterized protein</fullName>
    </submittedName>
</protein>
<reference evidence="2 3" key="1">
    <citation type="submission" date="2022-05" db="EMBL/GenBank/DDBJ databases">
        <authorList>
            <consortium name="Genoscope - CEA"/>
            <person name="William W."/>
        </authorList>
    </citation>
    <scope>NUCLEOTIDE SEQUENCE [LARGE SCALE GENOMIC DNA]</scope>
</reference>
<comment type="caution">
    <text evidence="2">The sequence shown here is derived from an EMBL/GenBank/DDBJ whole genome shotgun (WGS) entry which is preliminary data.</text>
</comment>
<name>A0ABN8QCJ6_9CNID</name>
<keyword evidence="3" id="KW-1185">Reference proteome</keyword>
<evidence type="ECO:0000313" key="2">
    <source>
        <dbReference type="EMBL" id="CAH3159083.1"/>
    </source>
</evidence>
<accession>A0ABN8QCJ6</accession>
<dbReference type="EMBL" id="CALNXK010000113">
    <property type="protein sequence ID" value="CAH3159083.1"/>
    <property type="molecule type" value="Genomic_DNA"/>
</dbReference>
<evidence type="ECO:0000256" key="1">
    <source>
        <dbReference type="SAM" id="MobiDB-lite"/>
    </source>
</evidence>
<organism evidence="2 3">
    <name type="scientific">Porites lobata</name>
    <dbReference type="NCBI Taxonomy" id="104759"/>
    <lineage>
        <taxon>Eukaryota</taxon>
        <taxon>Metazoa</taxon>
        <taxon>Cnidaria</taxon>
        <taxon>Anthozoa</taxon>
        <taxon>Hexacorallia</taxon>
        <taxon>Scleractinia</taxon>
        <taxon>Fungiina</taxon>
        <taxon>Poritidae</taxon>
        <taxon>Porites</taxon>
    </lineage>
</organism>
<proteinExistence type="predicted"/>
<evidence type="ECO:0000313" key="3">
    <source>
        <dbReference type="Proteomes" id="UP001159405"/>
    </source>
</evidence>
<dbReference type="Proteomes" id="UP001159405">
    <property type="component" value="Unassembled WGS sequence"/>
</dbReference>
<sequence>MAHLHFTFRISTMQAEKAHRKTYFHKFLYGSYLSVKNAKTKEKYPRYIMPPKRSLRVRNPSVKAVDVASTSEPARKRSRRSTPSSSTTINAPAVETPALSFASQVMGQLVAEEVTRRLSQQIGCGRFFAGRQQHLKGHSCSLKTGNGCLLC</sequence>
<feature type="region of interest" description="Disordered" evidence="1">
    <location>
        <begin position="60"/>
        <end position="90"/>
    </location>
</feature>
<gene>
    <name evidence="2" type="ORF">PLOB_00003450</name>
</gene>